<evidence type="ECO:0000313" key="3">
    <source>
        <dbReference type="Proteomes" id="UP000076489"/>
    </source>
</evidence>
<accession>A0A166QMZ0</accession>
<reference evidence="2 3" key="2">
    <citation type="journal article" date="2018" name="Nature">
        <title>Mutant phenotypes for thousands of bacterial genes of unknown function.</title>
        <authorList>
            <person name="Price M.N."/>
            <person name="Wetmore K.M."/>
            <person name="Waters R.J."/>
            <person name="Callaghan M."/>
            <person name="Ray J."/>
            <person name="Liu H."/>
            <person name="Kuehl J.V."/>
            <person name="Melnyk R.A."/>
            <person name="Lamson J.S."/>
            <person name="Suh Y."/>
            <person name="Carlson H.K."/>
            <person name="Esquivel Z."/>
            <person name="Sadeeshkumar H."/>
            <person name="Chakraborty R."/>
            <person name="Zane G.M."/>
            <person name="Rubin B.E."/>
            <person name="Wall J.D."/>
            <person name="Visel A."/>
            <person name="Bristow J."/>
            <person name="Blow M.J."/>
            <person name="Arkin A.P."/>
            <person name="Deutschbauer A.M."/>
        </authorList>
    </citation>
    <scope>NUCLEOTIDE SEQUENCE [LARGE SCALE GENOMIC DNA]</scope>
    <source>
        <strain evidence="2 3">FW300-N1B4</strain>
    </source>
</reference>
<keyword evidence="1" id="KW-0472">Membrane</keyword>
<dbReference type="EMBL" id="LUKJ01000002">
    <property type="protein sequence ID" value="KZN20559.1"/>
    <property type="molecule type" value="Genomic_DNA"/>
</dbReference>
<organism evidence="2 3">
    <name type="scientific">Pseudomonas fluorescens</name>
    <dbReference type="NCBI Taxonomy" id="294"/>
    <lineage>
        <taxon>Bacteria</taxon>
        <taxon>Pseudomonadati</taxon>
        <taxon>Pseudomonadota</taxon>
        <taxon>Gammaproteobacteria</taxon>
        <taxon>Pseudomonadales</taxon>
        <taxon>Pseudomonadaceae</taxon>
        <taxon>Pseudomonas</taxon>
    </lineage>
</organism>
<name>A0A166QMZ0_PSEFL</name>
<gene>
    <name evidence="2" type="ORF">A1D17_03190</name>
</gene>
<keyword evidence="1" id="KW-0812">Transmembrane</keyword>
<keyword evidence="1" id="KW-1133">Transmembrane helix</keyword>
<dbReference type="AlphaFoldDB" id="A0A166QMZ0"/>
<proteinExistence type="predicted"/>
<evidence type="ECO:0000313" key="2">
    <source>
        <dbReference type="EMBL" id="KZN20559.1"/>
    </source>
</evidence>
<comment type="caution">
    <text evidence="2">The sequence shown here is derived from an EMBL/GenBank/DDBJ whole genome shotgun (WGS) entry which is preliminary data.</text>
</comment>
<protein>
    <submittedName>
        <fullName evidence="2">Uncharacterized protein</fullName>
    </submittedName>
</protein>
<dbReference type="Proteomes" id="UP000076489">
    <property type="component" value="Unassembled WGS sequence"/>
</dbReference>
<dbReference type="RefSeq" id="WP_063340607.1">
    <property type="nucleotide sequence ID" value="NZ_LUKJ01000002.1"/>
</dbReference>
<sequence length="62" mass="6785">MGGWGIVLAMALLGLATAGWFFEMPAKGLFAFVAFVVMFPLVGVIRFNWKGWKTTSTNKLTS</sequence>
<feature type="transmembrane region" description="Helical" evidence="1">
    <location>
        <begin position="28"/>
        <end position="49"/>
    </location>
</feature>
<reference evidence="3" key="1">
    <citation type="submission" date="2016-03" db="EMBL/GenBank/DDBJ databases">
        <authorList>
            <person name="Ray J."/>
            <person name="Price M."/>
            <person name="Deutschbauer A."/>
        </authorList>
    </citation>
    <scope>NUCLEOTIDE SEQUENCE [LARGE SCALE GENOMIC DNA]</scope>
    <source>
        <strain evidence="3">FW300-N1B4</strain>
    </source>
</reference>
<evidence type="ECO:0000256" key="1">
    <source>
        <dbReference type="SAM" id="Phobius"/>
    </source>
</evidence>